<dbReference type="WBParaSite" id="TMUE_1000004096.1">
    <property type="protein sequence ID" value="TMUE_1000004096.1"/>
    <property type="gene ID" value="WBGene00290949"/>
</dbReference>
<evidence type="ECO:0000313" key="1">
    <source>
        <dbReference type="Proteomes" id="UP000046395"/>
    </source>
</evidence>
<keyword evidence="1" id="KW-1185">Reference proteome</keyword>
<accession>A0A5S6Q9W2</accession>
<organism evidence="1 2">
    <name type="scientific">Trichuris muris</name>
    <name type="common">Mouse whipworm</name>
    <dbReference type="NCBI Taxonomy" id="70415"/>
    <lineage>
        <taxon>Eukaryota</taxon>
        <taxon>Metazoa</taxon>
        <taxon>Ecdysozoa</taxon>
        <taxon>Nematoda</taxon>
        <taxon>Enoplea</taxon>
        <taxon>Dorylaimia</taxon>
        <taxon>Trichinellida</taxon>
        <taxon>Trichuridae</taxon>
        <taxon>Trichuris</taxon>
    </lineage>
</organism>
<evidence type="ECO:0000313" key="2">
    <source>
        <dbReference type="WBParaSite" id="TMUE_1000004096.1"/>
    </source>
</evidence>
<dbReference type="Proteomes" id="UP000046395">
    <property type="component" value="Unassembled WGS sequence"/>
</dbReference>
<reference evidence="2" key="1">
    <citation type="submission" date="2019-12" db="UniProtKB">
        <authorList>
            <consortium name="WormBaseParasite"/>
        </authorList>
    </citation>
    <scope>IDENTIFICATION</scope>
</reference>
<sequence length="131" mass="14417">MAKPAGGTFAEECVQPFRTLANFNVGNLKAGEPRSVFNFESSDDEYMPSLRSSLRRMKQWTTTGSIDDSLAEADDTASPAVSYGRRQVCNVFNPKSVSSLPIEDFLGSTGRSCCTQFYQRTNKGRIGENGR</sequence>
<name>A0A5S6Q9W2_TRIMR</name>
<protein>
    <submittedName>
        <fullName evidence="2">Uncharacterized protein</fullName>
    </submittedName>
</protein>
<proteinExistence type="predicted"/>
<dbReference type="AlphaFoldDB" id="A0A5S6Q9W2"/>